<name>A0A9N9JKB1_9GLOM</name>
<dbReference type="Proteomes" id="UP000789405">
    <property type="component" value="Unassembled WGS sequence"/>
</dbReference>
<feature type="non-terminal residue" evidence="2">
    <location>
        <position position="172"/>
    </location>
</feature>
<protein>
    <submittedName>
        <fullName evidence="2">8632_t:CDS:1</fullName>
    </submittedName>
</protein>
<accession>A0A9N9JKB1</accession>
<dbReference type="EMBL" id="CAJVPY010023748">
    <property type="protein sequence ID" value="CAG8785538.1"/>
    <property type="molecule type" value="Genomic_DNA"/>
</dbReference>
<dbReference type="AlphaFoldDB" id="A0A9N9JKB1"/>
<proteinExistence type="predicted"/>
<evidence type="ECO:0000313" key="2">
    <source>
        <dbReference type="EMBL" id="CAG8785538.1"/>
    </source>
</evidence>
<gene>
    <name evidence="2" type="ORF">DERYTH_LOCUS20325</name>
</gene>
<keyword evidence="3" id="KW-1185">Reference proteome</keyword>
<comment type="caution">
    <text evidence="2">The sequence shown here is derived from an EMBL/GenBank/DDBJ whole genome shotgun (WGS) entry which is preliminary data.</text>
</comment>
<sequence length="172" mass="19729">MSDSATISEQSKQSISGPPNISEQFKKSVSGSPKVSEQSKRPNFKTSKPLEQFKRPNSKLPVSPTMKPFNIELFEGTLPPLPEVVIPHPSSDFSVQDEYSLKELLNEQKDKISEILTKLEKPDVLFSSIEIEKSKVKKSYKKMNDEFYQEAIKQLSYKLFHEHKQINENELK</sequence>
<organism evidence="2 3">
    <name type="scientific">Dentiscutata erythropus</name>
    <dbReference type="NCBI Taxonomy" id="1348616"/>
    <lineage>
        <taxon>Eukaryota</taxon>
        <taxon>Fungi</taxon>
        <taxon>Fungi incertae sedis</taxon>
        <taxon>Mucoromycota</taxon>
        <taxon>Glomeromycotina</taxon>
        <taxon>Glomeromycetes</taxon>
        <taxon>Diversisporales</taxon>
        <taxon>Gigasporaceae</taxon>
        <taxon>Dentiscutata</taxon>
    </lineage>
</organism>
<feature type="compositionally biased region" description="Polar residues" evidence="1">
    <location>
        <begin position="1"/>
        <end position="36"/>
    </location>
</feature>
<feature type="region of interest" description="Disordered" evidence="1">
    <location>
        <begin position="1"/>
        <end position="63"/>
    </location>
</feature>
<evidence type="ECO:0000313" key="3">
    <source>
        <dbReference type="Proteomes" id="UP000789405"/>
    </source>
</evidence>
<evidence type="ECO:0000256" key="1">
    <source>
        <dbReference type="SAM" id="MobiDB-lite"/>
    </source>
</evidence>
<reference evidence="2" key="1">
    <citation type="submission" date="2021-06" db="EMBL/GenBank/DDBJ databases">
        <authorList>
            <person name="Kallberg Y."/>
            <person name="Tangrot J."/>
            <person name="Rosling A."/>
        </authorList>
    </citation>
    <scope>NUCLEOTIDE SEQUENCE</scope>
    <source>
        <strain evidence="2">MA453B</strain>
    </source>
</reference>